<gene>
    <name evidence="2" type="primary">NCL1_46722</name>
    <name evidence="2" type="ORF">TNCV_3088591</name>
</gene>
<evidence type="ECO:0000256" key="1">
    <source>
        <dbReference type="SAM" id="MobiDB-lite"/>
    </source>
</evidence>
<protein>
    <submittedName>
        <fullName evidence="2">Uncharacterized protein</fullName>
    </submittedName>
</protein>
<feature type="region of interest" description="Disordered" evidence="1">
    <location>
        <begin position="1"/>
        <end position="44"/>
    </location>
</feature>
<dbReference type="EMBL" id="BMAU01021178">
    <property type="protein sequence ID" value="GFX94630.1"/>
    <property type="molecule type" value="Genomic_DNA"/>
</dbReference>
<dbReference type="AlphaFoldDB" id="A0A8X6RI73"/>
<feature type="compositionally biased region" description="Basic residues" evidence="1">
    <location>
        <begin position="11"/>
        <end position="29"/>
    </location>
</feature>
<sequence length="148" mass="17051">MHTEEKSFMKEKKKKTRSKSSQKVTKNRKKIENPLRDNAKARSEYMREYQARKKTLQNTRLVSDLMTNRKIGQFHQNPLPNLHQSTHERISSMGKTLQNILLMPSLRDRIAIEALLMTAHINTDFVNHPVPSATEPLASLVRVGTDAC</sequence>
<evidence type="ECO:0000313" key="3">
    <source>
        <dbReference type="Proteomes" id="UP000887159"/>
    </source>
</evidence>
<organism evidence="2 3">
    <name type="scientific">Trichonephila clavipes</name>
    <name type="common">Golden silk orbweaver</name>
    <name type="synonym">Nephila clavipes</name>
    <dbReference type="NCBI Taxonomy" id="2585209"/>
    <lineage>
        <taxon>Eukaryota</taxon>
        <taxon>Metazoa</taxon>
        <taxon>Ecdysozoa</taxon>
        <taxon>Arthropoda</taxon>
        <taxon>Chelicerata</taxon>
        <taxon>Arachnida</taxon>
        <taxon>Araneae</taxon>
        <taxon>Araneomorphae</taxon>
        <taxon>Entelegynae</taxon>
        <taxon>Araneoidea</taxon>
        <taxon>Nephilidae</taxon>
        <taxon>Trichonephila</taxon>
    </lineage>
</organism>
<feature type="compositionally biased region" description="Basic and acidic residues" evidence="1">
    <location>
        <begin position="1"/>
        <end position="10"/>
    </location>
</feature>
<name>A0A8X6RI73_TRICX</name>
<evidence type="ECO:0000313" key="2">
    <source>
        <dbReference type="EMBL" id="GFX94630.1"/>
    </source>
</evidence>
<comment type="caution">
    <text evidence="2">The sequence shown here is derived from an EMBL/GenBank/DDBJ whole genome shotgun (WGS) entry which is preliminary data.</text>
</comment>
<proteinExistence type="predicted"/>
<feature type="compositionally biased region" description="Basic and acidic residues" evidence="1">
    <location>
        <begin position="30"/>
        <end position="44"/>
    </location>
</feature>
<accession>A0A8X6RI73</accession>
<reference evidence="2" key="1">
    <citation type="submission" date="2020-08" db="EMBL/GenBank/DDBJ databases">
        <title>Multicomponent nature underlies the extraordinary mechanical properties of spider dragline silk.</title>
        <authorList>
            <person name="Kono N."/>
            <person name="Nakamura H."/>
            <person name="Mori M."/>
            <person name="Yoshida Y."/>
            <person name="Ohtoshi R."/>
            <person name="Malay A.D."/>
            <person name="Moran D.A.P."/>
            <person name="Tomita M."/>
            <person name="Numata K."/>
            <person name="Arakawa K."/>
        </authorList>
    </citation>
    <scope>NUCLEOTIDE SEQUENCE</scope>
</reference>
<keyword evidence="3" id="KW-1185">Reference proteome</keyword>
<dbReference type="Proteomes" id="UP000887159">
    <property type="component" value="Unassembled WGS sequence"/>
</dbReference>